<dbReference type="PANTHER" id="PTHR47099">
    <property type="entry name" value="METHYLCOBAMIDE:COM METHYLTRANSFERASE MTBA"/>
    <property type="match status" value="1"/>
</dbReference>
<dbReference type="InterPro" id="IPR038071">
    <property type="entry name" value="UROD/MetE-like_sf"/>
</dbReference>
<dbReference type="Proteomes" id="UP000049855">
    <property type="component" value="Unassembled WGS sequence"/>
</dbReference>
<sequence length="360" mass="39332">MARDQMTPIERLTAYNQGNLIDRLPCVPIVGNTAARVIGVKVSELPTSGKLLAQAQIAAYRRFGYDIIRIFTDLYGQAEAMGSVVYYPEDETAYLDKPAITDISQIDNLKPADPYKDGHLPIQLEAMKIAVDEVGKEVSVTGALTGPFTNASFLIGAEYLARLVGKNPDAVHRLCRLSLETCLNYAKAIIDIGCTPSLTDPMSSSTIISPQKFKDLSLPYLKELINYIHSRGKGVTLHICGKTAKMWEQMADAGADCISIDNAASLTEAKEKVGNRLRLMGNVKPSEIMLQGTVADVRLAVLSGVREAYTNPKGYIVASGCSLPTETPFTNIDAMLDAVREIGYPITEEKLNLLEQRWSK</sequence>
<dbReference type="GO" id="GO:0006779">
    <property type="term" value="P:porphyrin-containing compound biosynthetic process"/>
    <property type="evidence" value="ECO:0007669"/>
    <property type="project" value="InterPro"/>
</dbReference>
<dbReference type="GO" id="GO:0008168">
    <property type="term" value="F:methyltransferase activity"/>
    <property type="evidence" value="ECO:0007669"/>
    <property type="project" value="UniProtKB-KW"/>
</dbReference>
<dbReference type="GO" id="GO:0032259">
    <property type="term" value="P:methylation"/>
    <property type="evidence" value="ECO:0007669"/>
    <property type="project" value="UniProtKB-KW"/>
</dbReference>
<evidence type="ECO:0000313" key="3">
    <source>
        <dbReference type="Proteomes" id="UP000049855"/>
    </source>
</evidence>
<dbReference type="CDD" id="cd03465">
    <property type="entry name" value="URO-D_like"/>
    <property type="match status" value="1"/>
</dbReference>
<dbReference type="InterPro" id="IPR052024">
    <property type="entry name" value="Methanogen_methyltrans"/>
</dbReference>
<keyword evidence="3" id="KW-1185">Reference proteome</keyword>
<dbReference type="Gene3D" id="3.20.20.210">
    <property type="match status" value="1"/>
</dbReference>
<evidence type="ECO:0000313" key="2">
    <source>
        <dbReference type="EMBL" id="CQR74786.1"/>
    </source>
</evidence>
<proteinExistence type="predicted"/>
<reference evidence="3" key="1">
    <citation type="submission" date="2015-03" db="EMBL/GenBank/DDBJ databases">
        <authorList>
            <person name="Nijsse Bart"/>
        </authorList>
    </citation>
    <scope>NUCLEOTIDE SEQUENCE [LARGE SCALE GENOMIC DNA]</scope>
</reference>
<dbReference type="SUPFAM" id="SSF51726">
    <property type="entry name" value="UROD/MetE-like"/>
    <property type="match status" value="1"/>
</dbReference>
<dbReference type="InterPro" id="IPR000257">
    <property type="entry name" value="Uroporphyrinogen_deCOase"/>
</dbReference>
<dbReference type="EMBL" id="CTRP01000015">
    <property type="protein sequence ID" value="CQR74786.1"/>
    <property type="molecule type" value="Genomic_DNA"/>
</dbReference>
<organism evidence="2 3">
    <name type="scientific">Sporomusa ovata</name>
    <dbReference type="NCBI Taxonomy" id="2378"/>
    <lineage>
        <taxon>Bacteria</taxon>
        <taxon>Bacillati</taxon>
        <taxon>Bacillota</taxon>
        <taxon>Negativicutes</taxon>
        <taxon>Selenomonadales</taxon>
        <taxon>Sporomusaceae</taxon>
        <taxon>Sporomusa</taxon>
    </lineage>
</organism>
<accession>A0A0U1L530</accession>
<dbReference type="GO" id="GO:0004853">
    <property type="term" value="F:uroporphyrinogen decarboxylase activity"/>
    <property type="evidence" value="ECO:0007669"/>
    <property type="project" value="InterPro"/>
</dbReference>
<evidence type="ECO:0000259" key="1">
    <source>
        <dbReference type="Pfam" id="PF01208"/>
    </source>
</evidence>
<dbReference type="AlphaFoldDB" id="A0A0U1L530"/>
<dbReference type="Pfam" id="PF01208">
    <property type="entry name" value="URO-D"/>
    <property type="match status" value="1"/>
</dbReference>
<dbReference type="PANTHER" id="PTHR47099:SF1">
    <property type="entry name" value="METHYLCOBAMIDE:COM METHYLTRANSFERASE MTBA"/>
    <property type="match status" value="1"/>
</dbReference>
<dbReference type="RefSeq" id="WP_021166617.1">
    <property type="nucleotide sequence ID" value="NZ_CTRP01000015.1"/>
</dbReference>
<protein>
    <submittedName>
        <fullName evidence="2">Methylcobalamin methyltransferase MMP0830</fullName>
    </submittedName>
</protein>
<keyword evidence="2" id="KW-0808">Transferase</keyword>
<keyword evidence="2" id="KW-0489">Methyltransferase</keyword>
<feature type="domain" description="Uroporphyrinogen decarboxylase (URO-D)" evidence="1">
    <location>
        <begin position="7"/>
        <end position="341"/>
    </location>
</feature>
<name>A0A0U1L530_9FIRM</name>
<gene>
    <name evidence="2" type="ORF">SpAn4DRAFT_4143</name>
</gene>